<dbReference type="PANTHER" id="PTHR47683:SF2">
    <property type="entry name" value="RNA-BINDING S4 DOMAIN-CONTAINING PROTEIN"/>
    <property type="match status" value="1"/>
</dbReference>
<dbReference type="EMBL" id="JANGAB010000265">
    <property type="protein sequence ID" value="MCQ4950785.1"/>
    <property type="molecule type" value="Genomic_DNA"/>
</dbReference>
<dbReference type="AlphaFoldDB" id="A0AAW5KHF3"/>
<keyword evidence="2" id="KW-0413">Isomerase</keyword>
<dbReference type="Gene3D" id="3.10.290.10">
    <property type="entry name" value="RNA-binding S4 domain"/>
    <property type="match status" value="1"/>
</dbReference>
<dbReference type="CDD" id="cd00165">
    <property type="entry name" value="S4"/>
    <property type="match status" value="1"/>
</dbReference>
<comment type="similarity">
    <text evidence="1">Belongs to the pseudouridine synthase RsuA family.</text>
</comment>
<dbReference type="SMART" id="SM00363">
    <property type="entry name" value="S4"/>
    <property type="match status" value="1"/>
</dbReference>
<dbReference type="GO" id="GO:0120159">
    <property type="term" value="F:rRNA pseudouridine synthase activity"/>
    <property type="evidence" value="ECO:0007669"/>
    <property type="project" value="UniProtKB-ARBA"/>
</dbReference>
<dbReference type="InterPro" id="IPR002942">
    <property type="entry name" value="S4_RNA-bd"/>
</dbReference>
<proteinExistence type="inferred from homology"/>
<dbReference type="Proteomes" id="UP001205063">
    <property type="component" value="Unassembled WGS sequence"/>
</dbReference>
<evidence type="ECO:0000313" key="6">
    <source>
        <dbReference type="Proteomes" id="UP001205063"/>
    </source>
</evidence>
<dbReference type="SUPFAM" id="SSF55174">
    <property type="entry name" value="Alpha-L RNA-binding motif"/>
    <property type="match status" value="1"/>
</dbReference>
<gene>
    <name evidence="5" type="ORF">NE646_14205</name>
</gene>
<evidence type="ECO:0000256" key="3">
    <source>
        <dbReference type="PROSITE-ProRule" id="PRU00182"/>
    </source>
</evidence>
<evidence type="ECO:0000256" key="1">
    <source>
        <dbReference type="ARBA" id="ARBA00008348"/>
    </source>
</evidence>
<keyword evidence="3" id="KW-0694">RNA-binding</keyword>
<protein>
    <submittedName>
        <fullName evidence="5">S4 domain-containing protein</fullName>
    </submittedName>
</protein>
<feature type="non-terminal residue" evidence="5">
    <location>
        <position position="77"/>
    </location>
</feature>
<comment type="caution">
    <text evidence="5">The sequence shown here is derived from an EMBL/GenBank/DDBJ whole genome shotgun (WGS) entry which is preliminary data.</text>
</comment>
<accession>A0AAW5KHF3</accession>
<dbReference type="PROSITE" id="PS50889">
    <property type="entry name" value="S4"/>
    <property type="match status" value="1"/>
</dbReference>
<evidence type="ECO:0000313" key="5">
    <source>
        <dbReference type="EMBL" id="MCQ4950785.1"/>
    </source>
</evidence>
<evidence type="ECO:0000256" key="2">
    <source>
        <dbReference type="ARBA" id="ARBA00023235"/>
    </source>
</evidence>
<sequence length="77" mass="8951">MPRDTRLQKAMSQWGVCSRRKAEEYIQRGRVKVNGHPARLGDKIDPRKDLVTLDGERVKGAPKAEYQYLMLHKPRGY</sequence>
<dbReference type="InterPro" id="IPR036986">
    <property type="entry name" value="S4_RNA-bd_sf"/>
</dbReference>
<dbReference type="Pfam" id="PF01479">
    <property type="entry name" value="S4"/>
    <property type="match status" value="1"/>
</dbReference>
<dbReference type="RefSeq" id="WP_256136900.1">
    <property type="nucleotide sequence ID" value="NZ_JANGAB010000265.1"/>
</dbReference>
<evidence type="ECO:0000259" key="4">
    <source>
        <dbReference type="SMART" id="SM00363"/>
    </source>
</evidence>
<dbReference type="FunFam" id="3.10.290.10:FF:000003">
    <property type="entry name" value="Pseudouridine synthase"/>
    <property type="match status" value="1"/>
</dbReference>
<dbReference type="GO" id="GO:0000455">
    <property type="term" value="P:enzyme-directed rRNA pseudouridine synthesis"/>
    <property type="evidence" value="ECO:0007669"/>
    <property type="project" value="UniProtKB-ARBA"/>
</dbReference>
<dbReference type="PANTHER" id="PTHR47683">
    <property type="entry name" value="PSEUDOURIDINE SYNTHASE FAMILY PROTEIN-RELATED"/>
    <property type="match status" value="1"/>
</dbReference>
<dbReference type="InterPro" id="IPR050343">
    <property type="entry name" value="RsuA_PseudoU_synthase"/>
</dbReference>
<feature type="domain" description="RNA-binding S4" evidence="4">
    <location>
        <begin position="5"/>
        <end position="63"/>
    </location>
</feature>
<name>A0AAW5KHF3_9FIRM</name>
<reference evidence="5" key="1">
    <citation type="submission" date="2022-06" db="EMBL/GenBank/DDBJ databases">
        <title>Isolation of gut microbiota from human fecal samples.</title>
        <authorList>
            <person name="Pamer E.G."/>
            <person name="Barat B."/>
            <person name="Waligurski E."/>
            <person name="Medina S."/>
            <person name="Paddock L."/>
            <person name="Mostad J."/>
        </authorList>
    </citation>
    <scope>NUCLEOTIDE SEQUENCE</scope>
    <source>
        <strain evidence="5">DFI.7.96</strain>
    </source>
</reference>
<dbReference type="GO" id="GO:0003723">
    <property type="term" value="F:RNA binding"/>
    <property type="evidence" value="ECO:0007669"/>
    <property type="project" value="UniProtKB-KW"/>
</dbReference>
<organism evidence="5 6">
    <name type="scientific">Bittarella massiliensis</name>
    <name type="common">ex Durand et al. 2017</name>
    <dbReference type="NCBI Taxonomy" id="1720313"/>
    <lineage>
        <taxon>Bacteria</taxon>
        <taxon>Bacillati</taxon>
        <taxon>Bacillota</taxon>
        <taxon>Clostridia</taxon>
        <taxon>Eubacteriales</taxon>
        <taxon>Oscillospiraceae</taxon>
        <taxon>Bittarella (ex Durand et al. 2017)</taxon>
    </lineage>
</organism>